<dbReference type="GO" id="GO:0009116">
    <property type="term" value="P:nucleoside metabolic process"/>
    <property type="evidence" value="ECO:0007669"/>
    <property type="project" value="InterPro"/>
</dbReference>
<dbReference type="SUPFAM" id="SSF53167">
    <property type="entry name" value="Purine and uridine phosphorylases"/>
    <property type="match status" value="1"/>
</dbReference>
<keyword evidence="1" id="KW-0677">Repeat</keyword>
<keyword evidence="4" id="KW-1185">Reference proteome</keyword>
<dbReference type="InterPro" id="IPR035994">
    <property type="entry name" value="Nucleoside_phosphorylase_sf"/>
</dbReference>
<dbReference type="InterPro" id="IPR056884">
    <property type="entry name" value="NPHP3-like_N"/>
</dbReference>
<dbReference type="Gene3D" id="3.40.50.1580">
    <property type="entry name" value="Nucleoside phosphorylase domain"/>
    <property type="match status" value="1"/>
</dbReference>
<accession>A0A0M8P9P9</accession>
<dbReference type="AlphaFoldDB" id="A0A0M8P9P9"/>
<dbReference type="Proteomes" id="UP000037696">
    <property type="component" value="Unassembled WGS sequence"/>
</dbReference>
<evidence type="ECO:0000313" key="3">
    <source>
        <dbReference type="EMBL" id="KOS46437.1"/>
    </source>
</evidence>
<dbReference type="PANTHER" id="PTHR46082:SF11">
    <property type="entry name" value="AAA+ ATPASE DOMAIN-CONTAINING PROTEIN-RELATED"/>
    <property type="match status" value="1"/>
</dbReference>
<dbReference type="GO" id="GO:0003824">
    <property type="term" value="F:catalytic activity"/>
    <property type="evidence" value="ECO:0007669"/>
    <property type="project" value="InterPro"/>
</dbReference>
<dbReference type="Pfam" id="PF24883">
    <property type="entry name" value="NPHP3_N"/>
    <property type="match status" value="1"/>
</dbReference>
<dbReference type="OrthoDB" id="1577640at2759"/>
<reference evidence="3 4" key="1">
    <citation type="submission" date="2015-08" db="EMBL/GenBank/DDBJ databases">
        <title>Genome sequencing of Penicillium nordicum.</title>
        <authorList>
            <person name="Nguyen H.D."/>
            <person name="Seifert K.A."/>
        </authorList>
    </citation>
    <scope>NUCLEOTIDE SEQUENCE [LARGE SCALE GENOMIC DNA]</scope>
    <source>
        <strain evidence="3 4">DAOMC 185683</strain>
    </source>
</reference>
<name>A0A0M8P9P9_9EURO</name>
<evidence type="ECO:0000313" key="4">
    <source>
        <dbReference type="Proteomes" id="UP000037696"/>
    </source>
</evidence>
<protein>
    <recommendedName>
        <fullName evidence="2">Nephrocystin 3-like N-terminal domain-containing protein</fullName>
    </recommendedName>
</protein>
<dbReference type="STRING" id="229535.A0A0M8P9P9"/>
<dbReference type="InterPro" id="IPR053137">
    <property type="entry name" value="NLR-like"/>
</dbReference>
<dbReference type="EMBL" id="LHQQ01000029">
    <property type="protein sequence ID" value="KOS46437.1"/>
    <property type="molecule type" value="Genomic_DNA"/>
</dbReference>
<organism evidence="3 4">
    <name type="scientific">Penicillium nordicum</name>
    <dbReference type="NCBI Taxonomy" id="229535"/>
    <lineage>
        <taxon>Eukaryota</taxon>
        <taxon>Fungi</taxon>
        <taxon>Dikarya</taxon>
        <taxon>Ascomycota</taxon>
        <taxon>Pezizomycotina</taxon>
        <taxon>Eurotiomycetes</taxon>
        <taxon>Eurotiomycetidae</taxon>
        <taxon>Eurotiales</taxon>
        <taxon>Aspergillaceae</taxon>
        <taxon>Penicillium</taxon>
    </lineage>
</organism>
<evidence type="ECO:0000256" key="1">
    <source>
        <dbReference type="ARBA" id="ARBA00022737"/>
    </source>
</evidence>
<feature type="domain" description="Nephrocystin 3-like N-terminal" evidence="2">
    <location>
        <begin position="164"/>
        <end position="239"/>
    </location>
</feature>
<gene>
    <name evidence="3" type="ORF">ACN38_g2627</name>
</gene>
<dbReference type="PANTHER" id="PTHR46082">
    <property type="entry name" value="ATP/GTP-BINDING PROTEIN-RELATED"/>
    <property type="match status" value="1"/>
</dbReference>
<comment type="caution">
    <text evidence="3">The sequence shown here is derived from an EMBL/GenBank/DDBJ whole genome shotgun (WGS) entry which is preliminary data.</text>
</comment>
<proteinExistence type="predicted"/>
<sequence length="280" mass="31074">MQGFIYPVETITTCGHRKVNLGQDVLFDAQYRHVGGPTCEKCSKERIVERGLRKNDVVIHYGLIASGNLVIKDGVERDRVASKLKGVLCFEMEAAGIMNNFPCLVIRGICDYADSHKDKQWQPYAAATAAAYTKDLLSVIPPAAVVQSQMVIEVLREKQGKLEASYGAIGTQSLSDQWRHLILSPLSKMNSGSCQLPYLLVIDALDECDDNKDIQVILSLLAQAQPMFNNILRVLITSRPDLPIEVGFSRIPRDNYSPFILHHLPSETVSHDIIFSCSTS</sequence>
<evidence type="ECO:0000259" key="2">
    <source>
        <dbReference type="Pfam" id="PF24883"/>
    </source>
</evidence>